<gene>
    <name evidence="1" type="ORF">E3N88_05300</name>
</gene>
<evidence type="ECO:0000313" key="1">
    <source>
        <dbReference type="EMBL" id="KAD6794404.1"/>
    </source>
</evidence>
<proteinExistence type="predicted"/>
<reference evidence="1 2" key="1">
    <citation type="submission" date="2019-05" db="EMBL/GenBank/DDBJ databases">
        <title>Mikania micrantha, genome provides insights into the molecular mechanism of rapid growth.</title>
        <authorList>
            <person name="Liu B."/>
        </authorList>
    </citation>
    <scope>NUCLEOTIDE SEQUENCE [LARGE SCALE GENOMIC DNA]</scope>
    <source>
        <strain evidence="1">NLD-2019</strain>
        <tissue evidence="1">Leaf</tissue>
    </source>
</reference>
<dbReference type="AlphaFoldDB" id="A0A5N6PKK2"/>
<name>A0A5N6PKK2_9ASTR</name>
<keyword evidence="2" id="KW-1185">Reference proteome</keyword>
<evidence type="ECO:0000313" key="2">
    <source>
        <dbReference type="Proteomes" id="UP000326396"/>
    </source>
</evidence>
<protein>
    <submittedName>
        <fullName evidence="1">Uncharacterized protein</fullName>
    </submittedName>
</protein>
<accession>A0A5N6PKK2</accession>
<comment type="caution">
    <text evidence="1">The sequence shown here is derived from an EMBL/GenBank/DDBJ whole genome shotgun (WGS) entry which is preliminary data.</text>
</comment>
<dbReference type="Proteomes" id="UP000326396">
    <property type="component" value="Linkage Group LG11"/>
</dbReference>
<sequence length="123" mass="13560">MTPGVYINPGEVDESAELSRVKEFRKGENDGSEVEERNGVFGSCNRMRCSVWKNLICLVGMMDVALLVNNLFGQVGQVSLKGQDTEDSSLNPDIPQFPIPAVGGDSAMMEFRFYESLTGNFDE</sequence>
<dbReference type="EMBL" id="SZYD01000003">
    <property type="protein sequence ID" value="KAD6794404.1"/>
    <property type="molecule type" value="Genomic_DNA"/>
</dbReference>
<organism evidence="1 2">
    <name type="scientific">Mikania micrantha</name>
    <name type="common">bitter vine</name>
    <dbReference type="NCBI Taxonomy" id="192012"/>
    <lineage>
        <taxon>Eukaryota</taxon>
        <taxon>Viridiplantae</taxon>
        <taxon>Streptophyta</taxon>
        <taxon>Embryophyta</taxon>
        <taxon>Tracheophyta</taxon>
        <taxon>Spermatophyta</taxon>
        <taxon>Magnoliopsida</taxon>
        <taxon>eudicotyledons</taxon>
        <taxon>Gunneridae</taxon>
        <taxon>Pentapetalae</taxon>
        <taxon>asterids</taxon>
        <taxon>campanulids</taxon>
        <taxon>Asterales</taxon>
        <taxon>Asteraceae</taxon>
        <taxon>Asteroideae</taxon>
        <taxon>Heliantheae alliance</taxon>
        <taxon>Eupatorieae</taxon>
        <taxon>Mikania</taxon>
    </lineage>
</organism>